<reference evidence="1 2" key="1">
    <citation type="journal article" date="2018" name="Front. Plant Sci.">
        <title>Red Clover (Trifolium pratense) and Zigzag Clover (T. medium) - A Picture of Genomic Similarities and Differences.</title>
        <authorList>
            <person name="Dluhosova J."/>
            <person name="Istvanek J."/>
            <person name="Nedelnik J."/>
            <person name="Repkova J."/>
        </authorList>
    </citation>
    <scope>NUCLEOTIDE SEQUENCE [LARGE SCALE GENOMIC DNA]</scope>
    <source>
        <strain evidence="2">cv. 10/8</strain>
        <tissue evidence="1">Leaf</tissue>
    </source>
</reference>
<dbReference type="AlphaFoldDB" id="A0A392SBH4"/>
<keyword evidence="2" id="KW-1185">Reference proteome</keyword>
<proteinExistence type="predicted"/>
<evidence type="ECO:0000313" key="2">
    <source>
        <dbReference type="Proteomes" id="UP000265520"/>
    </source>
</evidence>
<feature type="non-terminal residue" evidence="1">
    <location>
        <position position="43"/>
    </location>
</feature>
<dbReference type="Proteomes" id="UP000265520">
    <property type="component" value="Unassembled WGS sequence"/>
</dbReference>
<accession>A0A392SBH4</accession>
<evidence type="ECO:0000313" key="1">
    <source>
        <dbReference type="EMBL" id="MCI46251.1"/>
    </source>
</evidence>
<comment type="caution">
    <text evidence="1">The sequence shown here is derived from an EMBL/GenBank/DDBJ whole genome shotgun (WGS) entry which is preliminary data.</text>
</comment>
<dbReference type="EMBL" id="LXQA010354832">
    <property type="protein sequence ID" value="MCI46251.1"/>
    <property type="molecule type" value="Genomic_DNA"/>
</dbReference>
<sequence length="43" mass="4944">MWFGGQFWYQVVPAPSRSQNGTTPLARLRCCLWWLRGSGATEK</sequence>
<protein>
    <submittedName>
        <fullName evidence="1">Uncharacterized protein</fullName>
    </submittedName>
</protein>
<name>A0A392SBH4_9FABA</name>
<organism evidence="1 2">
    <name type="scientific">Trifolium medium</name>
    <dbReference type="NCBI Taxonomy" id="97028"/>
    <lineage>
        <taxon>Eukaryota</taxon>
        <taxon>Viridiplantae</taxon>
        <taxon>Streptophyta</taxon>
        <taxon>Embryophyta</taxon>
        <taxon>Tracheophyta</taxon>
        <taxon>Spermatophyta</taxon>
        <taxon>Magnoliopsida</taxon>
        <taxon>eudicotyledons</taxon>
        <taxon>Gunneridae</taxon>
        <taxon>Pentapetalae</taxon>
        <taxon>rosids</taxon>
        <taxon>fabids</taxon>
        <taxon>Fabales</taxon>
        <taxon>Fabaceae</taxon>
        <taxon>Papilionoideae</taxon>
        <taxon>50 kb inversion clade</taxon>
        <taxon>NPAAA clade</taxon>
        <taxon>Hologalegina</taxon>
        <taxon>IRL clade</taxon>
        <taxon>Trifolieae</taxon>
        <taxon>Trifolium</taxon>
    </lineage>
</organism>